<keyword evidence="2" id="KW-1185">Reference proteome</keyword>
<dbReference type="Pfam" id="PF09351">
    <property type="entry name" value="DUF1993"/>
    <property type="match status" value="1"/>
</dbReference>
<dbReference type="PANTHER" id="PTHR36922:SF1">
    <property type="entry name" value="DUF1993 DOMAIN-CONTAINING PROTEIN"/>
    <property type="match status" value="1"/>
</dbReference>
<organism evidence="1 2">
    <name type="scientific">Methylophilus medardicus</name>
    <dbReference type="NCBI Taxonomy" id="2588534"/>
    <lineage>
        <taxon>Bacteria</taxon>
        <taxon>Pseudomonadati</taxon>
        <taxon>Pseudomonadota</taxon>
        <taxon>Betaproteobacteria</taxon>
        <taxon>Nitrosomonadales</taxon>
        <taxon>Methylophilaceae</taxon>
        <taxon>Methylophilus</taxon>
    </lineage>
</organism>
<dbReference type="AlphaFoldDB" id="A0A5B8CPK6"/>
<evidence type="ECO:0000313" key="1">
    <source>
        <dbReference type="EMBL" id="QDC43147.1"/>
    </source>
</evidence>
<dbReference type="KEGG" id="mmec:FIU01_00490"/>
<reference evidence="2" key="1">
    <citation type="journal article" date="2019" name="ISME J.">
        <title>Evolution in action: habitat transition from sediment to the pelagial leads to genome streamlining in Methylophilaceae.</title>
        <authorList>
            <person name="Salcher M."/>
            <person name="Schaefle D."/>
            <person name="Kaspar M."/>
            <person name="Neuenschwander S.M."/>
            <person name="Ghai R."/>
        </authorList>
    </citation>
    <scope>NUCLEOTIDE SEQUENCE [LARGE SCALE GENOMIC DNA]</scope>
    <source>
        <strain evidence="2">MMS-M-51</strain>
    </source>
</reference>
<name>A0A5B8CPK6_9PROT</name>
<proteinExistence type="predicted"/>
<dbReference type="OrthoDB" id="338237at2"/>
<dbReference type="EMBL" id="CP040946">
    <property type="protein sequence ID" value="QDC43147.1"/>
    <property type="molecule type" value="Genomic_DNA"/>
</dbReference>
<accession>A0A5B8CPK6</accession>
<dbReference type="RefSeq" id="WP_140001930.1">
    <property type="nucleotide sequence ID" value="NZ_CP040946.1"/>
</dbReference>
<protein>
    <submittedName>
        <fullName evidence="1">DUF1993 domain-containing protein</fullName>
    </submittedName>
</protein>
<dbReference type="Gene3D" id="1.20.120.450">
    <property type="entry name" value="dinb family like domain"/>
    <property type="match status" value="1"/>
</dbReference>
<dbReference type="InterPro" id="IPR034660">
    <property type="entry name" value="DinB/YfiT-like"/>
</dbReference>
<dbReference type="PANTHER" id="PTHR36922">
    <property type="entry name" value="BLL2446 PROTEIN"/>
    <property type="match status" value="1"/>
</dbReference>
<evidence type="ECO:0000313" key="2">
    <source>
        <dbReference type="Proteomes" id="UP000311008"/>
    </source>
</evidence>
<dbReference type="Proteomes" id="UP000311008">
    <property type="component" value="Chromosome"/>
</dbReference>
<gene>
    <name evidence="1" type="ORF">FIU01_00490</name>
</gene>
<sequence length="167" mass="18782">MQLYDVSIAPLIRNLQNLKHILQQGEAYAAQKKVAPEVLLTSRLFVDMYSLTKQVQLVSDMSKGAGARLAGLEMPAYADDETSFDMLYARIDKTIDFLAQIAPHQLEGAATKEVTLTIRKVDLTFSGLDYLEKWVMPNAYFHTTTAYNILRHLGVPLGKTDYLGQKR</sequence>
<dbReference type="InterPro" id="IPR018531">
    <property type="entry name" value="DUF1993"/>
</dbReference>
<dbReference type="SUPFAM" id="SSF109854">
    <property type="entry name" value="DinB/YfiT-like putative metalloenzymes"/>
    <property type="match status" value="1"/>
</dbReference>